<keyword evidence="2" id="KW-1185">Reference proteome</keyword>
<comment type="caution">
    <text evidence="1">The sequence shown here is derived from an EMBL/GenBank/DDBJ whole genome shotgun (WGS) entry which is preliminary data.</text>
</comment>
<reference evidence="1 2" key="1">
    <citation type="journal article" date="2023" name="Sci. Data">
        <title>Genome assembly of the Korean intertidal mud-creeper Batillaria attramentaria.</title>
        <authorList>
            <person name="Patra A.K."/>
            <person name="Ho P.T."/>
            <person name="Jun S."/>
            <person name="Lee S.J."/>
            <person name="Kim Y."/>
            <person name="Won Y.J."/>
        </authorList>
    </citation>
    <scope>NUCLEOTIDE SEQUENCE [LARGE SCALE GENOMIC DNA]</scope>
    <source>
        <strain evidence="1">Wonlab-2016</strain>
    </source>
</reference>
<feature type="non-terminal residue" evidence="1">
    <location>
        <position position="71"/>
    </location>
</feature>
<feature type="non-terminal residue" evidence="1">
    <location>
        <position position="1"/>
    </location>
</feature>
<dbReference type="Proteomes" id="UP001519460">
    <property type="component" value="Unassembled WGS sequence"/>
</dbReference>
<evidence type="ECO:0000313" key="2">
    <source>
        <dbReference type="Proteomes" id="UP001519460"/>
    </source>
</evidence>
<proteinExistence type="predicted"/>
<dbReference type="AlphaFoldDB" id="A0ABD0M1J4"/>
<evidence type="ECO:0000313" key="1">
    <source>
        <dbReference type="EMBL" id="KAK7505356.1"/>
    </source>
</evidence>
<protein>
    <submittedName>
        <fullName evidence="1">Uncharacterized protein</fullName>
    </submittedName>
</protein>
<name>A0ABD0M1J4_9CAEN</name>
<gene>
    <name evidence="1" type="ORF">BaRGS_00003518</name>
</gene>
<dbReference type="EMBL" id="JACVVK020000011">
    <property type="protein sequence ID" value="KAK7505356.1"/>
    <property type="molecule type" value="Genomic_DNA"/>
</dbReference>
<organism evidence="1 2">
    <name type="scientific">Batillaria attramentaria</name>
    <dbReference type="NCBI Taxonomy" id="370345"/>
    <lineage>
        <taxon>Eukaryota</taxon>
        <taxon>Metazoa</taxon>
        <taxon>Spiralia</taxon>
        <taxon>Lophotrochozoa</taxon>
        <taxon>Mollusca</taxon>
        <taxon>Gastropoda</taxon>
        <taxon>Caenogastropoda</taxon>
        <taxon>Sorbeoconcha</taxon>
        <taxon>Cerithioidea</taxon>
        <taxon>Batillariidae</taxon>
        <taxon>Batillaria</taxon>
    </lineage>
</organism>
<accession>A0ABD0M1J4</accession>
<sequence>HPSISKFRLLDVLVHFSLSQPSKVHLSFFRGKAGVFEREGIEGTASLTALHKDLQAKIARRRLEVTQAEEK</sequence>